<dbReference type="GO" id="GO:0003700">
    <property type="term" value="F:DNA-binding transcription factor activity"/>
    <property type="evidence" value="ECO:0007669"/>
    <property type="project" value="InterPro"/>
</dbReference>
<accession>A0A7Z1S0N5</accession>
<evidence type="ECO:0000256" key="2">
    <source>
        <dbReference type="ARBA" id="ARBA00023015"/>
    </source>
</evidence>
<dbReference type="AlphaFoldDB" id="A0A7Z1S0N5"/>
<dbReference type="RefSeq" id="WP_010432310.1">
    <property type="nucleotide sequence ID" value="NZ_AP025481.1"/>
</dbReference>
<evidence type="ECO:0000256" key="1">
    <source>
        <dbReference type="ARBA" id="ARBA00009437"/>
    </source>
</evidence>
<keyword evidence="2" id="KW-0805">Transcription regulation</keyword>
<reference evidence="6" key="1">
    <citation type="submission" date="2016-07" db="EMBL/GenBank/DDBJ databases">
        <authorList>
            <person name="Kauffman K."/>
            <person name="Arevalo P."/>
            <person name="Polz M.F."/>
        </authorList>
    </citation>
    <scope>NUCLEOTIDE SEQUENCE</scope>
    <source>
        <strain evidence="6">10N.222.46.E12</strain>
    </source>
</reference>
<keyword evidence="3" id="KW-0238">DNA-binding</keyword>
<dbReference type="InterPro" id="IPR005119">
    <property type="entry name" value="LysR_subst-bd"/>
</dbReference>
<proteinExistence type="inferred from homology"/>
<dbReference type="GO" id="GO:0003677">
    <property type="term" value="F:DNA binding"/>
    <property type="evidence" value="ECO:0007669"/>
    <property type="project" value="UniProtKB-KW"/>
</dbReference>
<dbReference type="Pfam" id="PF03466">
    <property type="entry name" value="LysR_substrate"/>
    <property type="match status" value="1"/>
</dbReference>
<reference evidence="6" key="2">
    <citation type="journal article" date="2018" name="Nature">
        <title>A major lineage of non-tailed dsDNA viruses as unrecognized killers of marine bacteria.</title>
        <authorList>
            <person name="Kauffman K.M."/>
            <person name="Hussain F.A."/>
            <person name="Yang J."/>
            <person name="Arevalo P."/>
            <person name="Brown J.M."/>
            <person name="Chang W.K."/>
            <person name="VanInsberghe D."/>
            <person name="Elsherbini J."/>
            <person name="Sharma R.S."/>
            <person name="Cutler M.B."/>
            <person name="Kelly L."/>
            <person name="Polz M.F."/>
        </authorList>
    </citation>
    <scope>NUCLEOTIDE SEQUENCE</scope>
    <source>
        <strain evidence="6">10N.222.46.E12</strain>
    </source>
</reference>
<dbReference type="FunFam" id="1.10.10.10:FF:000001">
    <property type="entry name" value="LysR family transcriptional regulator"/>
    <property type="match status" value="1"/>
</dbReference>
<dbReference type="InterPro" id="IPR000847">
    <property type="entry name" value="LysR_HTH_N"/>
</dbReference>
<gene>
    <name evidence="6" type="ORF">BCS90_05040</name>
</gene>
<dbReference type="PROSITE" id="PS50931">
    <property type="entry name" value="HTH_LYSR"/>
    <property type="match status" value="1"/>
</dbReference>
<dbReference type="GeneID" id="50232074"/>
<dbReference type="Pfam" id="PF00126">
    <property type="entry name" value="HTH_1"/>
    <property type="match status" value="1"/>
</dbReference>
<sequence>MDTIEAMRVFVNVARQKSFTQGAKQSDLSTKLASKYVRQLEARLDAQLFYRTTRSVTLTETGRAYYKRCQPILEQFDELEDLVQDRQKELSGTIRLTASTGFGSKELIEPLLSYQKQHPEVKVDLRLSDNHIAVVEEGVDIAIRFGKLQDSNLMARKLKDMRVVFFASPDYLSLNGLPTHPEELVDHNCLLFRSSTDSKNWHFNLNGQIVSCPVSGTFNADSPRAITNMSRGGLGIGIGPYYAVENHVKSGELTLLFEEMEVEPMGLYAVYPENRHLTARIRALIDHLVAWFND</sequence>
<dbReference type="CDD" id="cd08422">
    <property type="entry name" value="PBP2_CrgA_like"/>
    <property type="match status" value="1"/>
</dbReference>
<dbReference type="EMBL" id="MDBS01000067">
    <property type="protein sequence ID" value="PMP24197.1"/>
    <property type="molecule type" value="Genomic_DNA"/>
</dbReference>
<name>A0A7Z1S0N5_9VIBR</name>
<feature type="domain" description="HTH lysR-type" evidence="5">
    <location>
        <begin position="1"/>
        <end position="59"/>
    </location>
</feature>
<evidence type="ECO:0000256" key="3">
    <source>
        <dbReference type="ARBA" id="ARBA00023125"/>
    </source>
</evidence>
<keyword evidence="4" id="KW-0804">Transcription</keyword>
<dbReference type="SUPFAM" id="SSF46785">
    <property type="entry name" value="Winged helix' DNA-binding domain"/>
    <property type="match status" value="1"/>
</dbReference>
<comment type="caution">
    <text evidence="6">The sequence shown here is derived from an EMBL/GenBank/DDBJ whole genome shotgun (WGS) entry which is preliminary data.</text>
</comment>
<evidence type="ECO:0000313" key="6">
    <source>
        <dbReference type="EMBL" id="PMP24197.1"/>
    </source>
</evidence>
<dbReference type="PANTHER" id="PTHR30537">
    <property type="entry name" value="HTH-TYPE TRANSCRIPTIONAL REGULATOR"/>
    <property type="match status" value="1"/>
</dbReference>
<organism evidence="6">
    <name type="scientific">Vibrio cyclitrophicus</name>
    <dbReference type="NCBI Taxonomy" id="47951"/>
    <lineage>
        <taxon>Bacteria</taxon>
        <taxon>Pseudomonadati</taxon>
        <taxon>Pseudomonadota</taxon>
        <taxon>Gammaproteobacteria</taxon>
        <taxon>Vibrionales</taxon>
        <taxon>Vibrionaceae</taxon>
        <taxon>Vibrio</taxon>
    </lineage>
</organism>
<dbReference type="InterPro" id="IPR058163">
    <property type="entry name" value="LysR-type_TF_proteobact-type"/>
</dbReference>
<comment type="similarity">
    <text evidence="1">Belongs to the LysR transcriptional regulatory family.</text>
</comment>
<dbReference type="InterPro" id="IPR036390">
    <property type="entry name" value="WH_DNA-bd_sf"/>
</dbReference>
<protein>
    <submittedName>
        <fullName evidence="6">LysR family transcriptional regulator</fullName>
    </submittedName>
</protein>
<dbReference type="PANTHER" id="PTHR30537:SF5">
    <property type="entry name" value="HTH-TYPE TRANSCRIPTIONAL ACTIVATOR TTDR-RELATED"/>
    <property type="match status" value="1"/>
</dbReference>
<dbReference type="SUPFAM" id="SSF53850">
    <property type="entry name" value="Periplasmic binding protein-like II"/>
    <property type="match status" value="1"/>
</dbReference>
<dbReference type="InterPro" id="IPR036388">
    <property type="entry name" value="WH-like_DNA-bd_sf"/>
</dbReference>
<evidence type="ECO:0000259" key="5">
    <source>
        <dbReference type="PROSITE" id="PS50931"/>
    </source>
</evidence>
<dbReference type="Gene3D" id="1.10.10.10">
    <property type="entry name" value="Winged helix-like DNA-binding domain superfamily/Winged helix DNA-binding domain"/>
    <property type="match status" value="1"/>
</dbReference>
<evidence type="ECO:0000256" key="4">
    <source>
        <dbReference type="ARBA" id="ARBA00023163"/>
    </source>
</evidence>
<dbReference type="Gene3D" id="3.40.190.290">
    <property type="match status" value="1"/>
</dbReference>